<keyword evidence="1" id="KW-0496">Mitochondrion</keyword>
<dbReference type="SUPFAM" id="SSF56053">
    <property type="entry name" value="Ribosomal protein L6"/>
    <property type="match status" value="1"/>
</dbReference>
<dbReference type="GO" id="GO:0003735">
    <property type="term" value="F:structural constituent of ribosome"/>
    <property type="evidence" value="ECO:0007669"/>
    <property type="project" value="InterPro"/>
</dbReference>
<dbReference type="GeneID" id="37625959"/>
<name>A0A345WJV2_UROMR</name>
<organism evidence="1">
    <name type="scientific">Uronema marinum</name>
    <name type="common">Marine ciliate</name>
    <dbReference type="NCBI Taxonomy" id="35107"/>
    <lineage>
        <taxon>Eukaryota</taxon>
        <taxon>Sar</taxon>
        <taxon>Alveolata</taxon>
        <taxon>Ciliophora</taxon>
        <taxon>Intramacronucleata</taxon>
        <taxon>Oligohymenophorea</taxon>
        <taxon>Scuticociliatia</taxon>
        <taxon>Philasterida</taxon>
        <taxon>Uronematidae</taxon>
        <taxon>Uronema</taxon>
    </lineage>
</organism>
<dbReference type="Gene3D" id="3.90.930.12">
    <property type="entry name" value="Ribosomal protein L6, alpha-beta domain"/>
    <property type="match status" value="1"/>
</dbReference>
<proteinExistence type="predicted"/>
<dbReference type="RefSeq" id="YP_009512653.1">
    <property type="nucleotide sequence ID" value="NC_039174.1"/>
</dbReference>
<reference evidence="1" key="2">
    <citation type="journal article" date="2018" name="Mitochondrial DNA Part B Resour">
        <title>Uronema marinum mitochondrion, complete genome.</title>
        <authorList>
            <person name="Li R."/>
            <person name="Gao Y."/>
            <person name="Hou Y."/>
            <person name="Ye S."/>
            <person name="Wang L."/>
            <person name="Sun J."/>
            <person name="Li Q."/>
        </authorList>
    </citation>
    <scope>NUCLEOTIDE SEQUENCE</scope>
</reference>
<dbReference type="AlphaFoldDB" id="A0A345WJV2"/>
<dbReference type="GO" id="GO:0005840">
    <property type="term" value="C:ribosome"/>
    <property type="evidence" value="ECO:0007669"/>
    <property type="project" value="UniProtKB-KW"/>
</dbReference>
<dbReference type="GO" id="GO:0019843">
    <property type="term" value="F:rRNA binding"/>
    <property type="evidence" value="ECO:0007669"/>
    <property type="project" value="InterPro"/>
</dbReference>
<accession>A0A345WJV2</accession>
<protein>
    <submittedName>
        <fullName evidence="1">Ribosomal protein L6</fullName>
    </submittedName>
</protein>
<keyword evidence="1" id="KW-0687">Ribonucleoprotein</keyword>
<sequence>MIKIYIPKNIKFLILNNKYLYIYNFNYFFLINLSKNNFFFNNLLNILHIELKNKVSVRNKNFINNFIFLWDNYFFSKLYFLGKGFKLKKIDNNTYFNFNYSHIKLIINQTSILKKIQKNKILIFTKNFQNLKKLENYINKIKPLNFYTKRGIRKSKQIVFIKKNKTSN</sequence>
<evidence type="ECO:0000313" key="1">
    <source>
        <dbReference type="EMBL" id="AXJ93345.1"/>
    </source>
</evidence>
<geneLocation type="mitochondrion" evidence="1"/>
<dbReference type="GO" id="GO:0006412">
    <property type="term" value="P:translation"/>
    <property type="evidence" value="ECO:0007669"/>
    <property type="project" value="InterPro"/>
</dbReference>
<reference evidence="1" key="1">
    <citation type="submission" date="2017-10" db="EMBL/GenBank/DDBJ databases">
        <authorList>
            <person name="Banno H."/>
            <person name="Chua N.-H."/>
        </authorList>
    </citation>
    <scope>NUCLEOTIDE SEQUENCE</scope>
</reference>
<dbReference type="EMBL" id="MG272262">
    <property type="protein sequence ID" value="AXJ93345.1"/>
    <property type="molecule type" value="Genomic_DNA"/>
</dbReference>
<dbReference type="InterPro" id="IPR036789">
    <property type="entry name" value="Ribosomal_uL6-like_a/b-dom_sf"/>
</dbReference>
<keyword evidence="1" id="KW-0689">Ribosomal protein</keyword>
<gene>
    <name evidence="1" type="primary">rpl6</name>
</gene>